<dbReference type="AlphaFoldDB" id="A0AAP0B8V2"/>
<protein>
    <submittedName>
        <fullName evidence="1">Uncharacterized protein</fullName>
    </submittedName>
</protein>
<name>A0AAP0B8V2_9ASPA</name>
<gene>
    <name evidence="1" type="ORF">KSP39_PZI015547</name>
</gene>
<comment type="caution">
    <text evidence="1">The sequence shown here is derived from an EMBL/GenBank/DDBJ whole genome shotgun (WGS) entry which is preliminary data.</text>
</comment>
<dbReference type="PANTHER" id="PTHR39741:SF2">
    <property type="entry name" value="F-BOX DOMAIN-CONTAINING PROTEIN"/>
    <property type="match status" value="1"/>
</dbReference>
<proteinExistence type="predicted"/>
<accession>A0AAP0B8V2</accession>
<dbReference type="EMBL" id="JBBWWQ010000013">
    <property type="protein sequence ID" value="KAK8933599.1"/>
    <property type="molecule type" value="Genomic_DNA"/>
</dbReference>
<organism evidence="1 2">
    <name type="scientific">Platanthera zijinensis</name>
    <dbReference type="NCBI Taxonomy" id="2320716"/>
    <lineage>
        <taxon>Eukaryota</taxon>
        <taxon>Viridiplantae</taxon>
        <taxon>Streptophyta</taxon>
        <taxon>Embryophyta</taxon>
        <taxon>Tracheophyta</taxon>
        <taxon>Spermatophyta</taxon>
        <taxon>Magnoliopsida</taxon>
        <taxon>Liliopsida</taxon>
        <taxon>Asparagales</taxon>
        <taxon>Orchidaceae</taxon>
        <taxon>Orchidoideae</taxon>
        <taxon>Orchideae</taxon>
        <taxon>Orchidinae</taxon>
        <taxon>Platanthera</taxon>
    </lineage>
</organism>
<dbReference type="Proteomes" id="UP001418222">
    <property type="component" value="Unassembled WGS sequence"/>
</dbReference>
<dbReference type="PANTHER" id="PTHR39741">
    <property type="entry name" value="F-BOX DOMAIN CONTAINING PROTEIN, EXPRESSED"/>
    <property type="match status" value="1"/>
</dbReference>
<sequence length="134" mass="15611">MLCLRMAPEISCFVRAVEVGSLSYHVKVHSKCSVQLEILESEHKIYAYLGFRLVSLRFLKELILQPIVFSNTADRMENMLQNIIVRNMNFSFSSSQRQFLQTYKLVADFCVVHKIKVHPIIGQLYIFSFFTLIT</sequence>
<evidence type="ECO:0000313" key="2">
    <source>
        <dbReference type="Proteomes" id="UP001418222"/>
    </source>
</evidence>
<keyword evidence="2" id="KW-1185">Reference proteome</keyword>
<evidence type="ECO:0000313" key="1">
    <source>
        <dbReference type="EMBL" id="KAK8933599.1"/>
    </source>
</evidence>
<dbReference type="InterPro" id="IPR055336">
    <property type="entry name" value="At4g00755-like"/>
</dbReference>
<reference evidence="1 2" key="1">
    <citation type="journal article" date="2022" name="Nat. Plants">
        <title>Genomes of leafy and leafless Platanthera orchids illuminate the evolution of mycoheterotrophy.</title>
        <authorList>
            <person name="Li M.H."/>
            <person name="Liu K.W."/>
            <person name="Li Z."/>
            <person name="Lu H.C."/>
            <person name="Ye Q.L."/>
            <person name="Zhang D."/>
            <person name="Wang J.Y."/>
            <person name="Li Y.F."/>
            <person name="Zhong Z.M."/>
            <person name="Liu X."/>
            <person name="Yu X."/>
            <person name="Liu D.K."/>
            <person name="Tu X.D."/>
            <person name="Liu B."/>
            <person name="Hao Y."/>
            <person name="Liao X.Y."/>
            <person name="Jiang Y.T."/>
            <person name="Sun W.H."/>
            <person name="Chen J."/>
            <person name="Chen Y.Q."/>
            <person name="Ai Y."/>
            <person name="Zhai J.W."/>
            <person name="Wu S.S."/>
            <person name="Zhou Z."/>
            <person name="Hsiao Y.Y."/>
            <person name="Wu W.L."/>
            <person name="Chen Y.Y."/>
            <person name="Lin Y.F."/>
            <person name="Hsu J.L."/>
            <person name="Li C.Y."/>
            <person name="Wang Z.W."/>
            <person name="Zhao X."/>
            <person name="Zhong W.Y."/>
            <person name="Ma X.K."/>
            <person name="Ma L."/>
            <person name="Huang J."/>
            <person name="Chen G.Z."/>
            <person name="Huang M.Z."/>
            <person name="Huang L."/>
            <person name="Peng D.H."/>
            <person name="Luo Y.B."/>
            <person name="Zou S.Q."/>
            <person name="Chen S.P."/>
            <person name="Lan S."/>
            <person name="Tsai W.C."/>
            <person name="Van de Peer Y."/>
            <person name="Liu Z.J."/>
        </authorList>
    </citation>
    <scope>NUCLEOTIDE SEQUENCE [LARGE SCALE GENOMIC DNA]</scope>
    <source>
        <strain evidence="1">Lor287</strain>
    </source>
</reference>